<dbReference type="InterPro" id="IPR004788">
    <property type="entry name" value="Ribose5P_isomerase_type_A"/>
</dbReference>
<dbReference type="InterPro" id="IPR037171">
    <property type="entry name" value="NagB/RpiA_transferase-like"/>
</dbReference>
<protein>
    <recommendedName>
        <fullName evidence="3">ribose-5-phosphate isomerase</fullName>
        <ecNumber evidence="3">5.3.1.6</ecNumber>
    </recommendedName>
    <alternativeName>
        <fullName evidence="5">Phosphoriboisomerase</fullName>
    </alternativeName>
</protein>
<dbReference type="Pfam" id="PF06026">
    <property type="entry name" value="Rib_5-P_isom_A"/>
    <property type="match status" value="1"/>
</dbReference>
<sequence length="102" mass="10773">MPVNLAKESAANAAVDEQIHNNIHIIGVGSGSTIVPAVKRIAEIVHKNNLDLICVPTSLQARELILSNGLKLGSLAEYQELDLAIDGADEVDEQFNCIKGGG</sequence>
<dbReference type="GO" id="GO:0006014">
    <property type="term" value="P:D-ribose metabolic process"/>
    <property type="evidence" value="ECO:0007669"/>
    <property type="project" value="TreeGrafter"/>
</dbReference>
<accession>A0A8S2X622</accession>
<dbReference type="PANTHER" id="PTHR11934:SF0">
    <property type="entry name" value="RIBOSE-5-PHOSPHATE ISOMERASE"/>
    <property type="match status" value="1"/>
</dbReference>
<dbReference type="SUPFAM" id="SSF100950">
    <property type="entry name" value="NagB/RpiA/CoA transferase-like"/>
    <property type="match status" value="1"/>
</dbReference>
<dbReference type="GO" id="GO:0009052">
    <property type="term" value="P:pentose-phosphate shunt, non-oxidative branch"/>
    <property type="evidence" value="ECO:0007669"/>
    <property type="project" value="InterPro"/>
</dbReference>
<dbReference type="AlphaFoldDB" id="A0A8S2X622"/>
<proteinExistence type="inferred from homology"/>
<evidence type="ECO:0000256" key="2">
    <source>
        <dbReference type="ARBA" id="ARBA00008088"/>
    </source>
</evidence>
<evidence type="ECO:0000313" key="7">
    <source>
        <dbReference type="Proteomes" id="UP000681967"/>
    </source>
</evidence>
<evidence type="ECO:0000256" key="4">
    <source>
        <dbReference type="ARBA" id="ARBA00023235"/>
    </source>
</evidence>
<dbReference type="Proteomes" id="UP000681967">
    <property type="component" value="Unassembled WGS sequence"/>
</dbReference>
<keyword evidence="4" id="KW-0413">Isomerase</keyword>
<evidence type="ECO:0000256" key="5">
    <source>
        <dbReference type="ARBA" id="ARBA00029734"/>
    </source>
</evidence>
<dbReference type="Gene3D" id="3.40.50.1360">
    <property type="match status" value="1"/>
</dbReference>
<comment type="similarity">
    <text evidence="2">Belongs to the ribose 5-phosphate isomerase family.</text>
</comment>
<evidence type="ECO:0000256" key="3">
    <source>
        <dbReference type="ARBA" id="ARBA00011959"/>
    </source>
</evidence>
<reference evidence="6" key="1">
    <citation type="submission" date="2021-02" db="EMBL/GenBank/DDBJ databases">
        <authorList>
            <person name="Nowell W R."/>
        </authorList>
    </citation>
    <scope>NUCLEOTIDE SEQUENCE</scope>
</reference>
<dbReference type="GO" id="GO:0004751">
    <property type="term" value="F:ribose-5-phosphate isomerase activity"/>
    <property type="evidence" value="ECO:0007669"/>
    <property type="project" value="UniProtKB-EC"/>
</dbReference>
<evidence type="ECO:0000313" key="6">
    <source>
        <dbReference type="EMBL" id="CAF4480762.1"/>
    </source>
</evidence>
<dbReference type="PANTHER" id="PTHR11934">
    <property type="entry name" value="RIBOSE-5-PHOSPHATE ISOMERASE"/>
    <property type="match status" value="1"/>
</dbReference>
<gene>
    <name evidence="6" type="ORF">BYL167_LOCUS35120</name>
</gene>
<dbReference type="GO" id="GO:0005737">
    <property type="term" value="C:cytoplasm"/>
    <property type="evidence" value="ECO:0007669"/>
    <property type="project" value="TreeGrafter"/>
</dbReference>
<feature type="non-terminal residue" evidence="6">
    <location>
        <position position="102"/>
    </location>
</feature>
<dbReference type="EC" id="5.3.1.6" evidence="3"/>
<organism evidence="6 7">
    <name type="scientific">Rotaria magnacalcarata</name>
    <dbReference type="NCBI Taxonomy" id="392030"/>
    <lineage>
        <taxon>Eukaryota</taxon>
        <taxon>Metazoa</taxon>
        <taxon>Spiralia</taxon>
        <taxon>Gnathifera</taxon>
        <taxon>Rotifera</taxon>
        <taxon>Eurotatoria</taxon>
        <taxon>Bdelloidea</taxon>
        <taxon>Philodinida</taxon>
        <taxon>Philodinidae</taxon>
        <taxon>Rotaria</taxon>
    </lineage>
</organism>
<comment type="caution">
    <text evidence="6">The sequence shown here is derived from an EMBL/GenBank/DDBJ whole genome shotgun (WGS) entry which is preliminary data.</text>
</comment>
<dbReference type="EMBL" id="CAJOBH010072997">
    <property type="protein sequence ID" value="CAF4480762.1"/>
    <property type="molecule type" value="Genomic_DNA"/>
</dbReference>
<name>A0A8S2X622_9BILA</name>
<comment type="pathway">
    <text evidence="1">Carbohydrate degradation; pentose phosphate pathway; D-ribose 5-phosphate from D-ribulose 5-phosphate (non-oxidative stage): step 1/1.</text>
</comment>
<evidence type="ECO:0000256" key="1">
    <source>
        <dbReference type="ARBA" id="ARBA00004988"/>
    </source>
</evidence>